<accession>A0AAX6EA14</accession>
<name>A0AAX6EA14_IRIPA</name>
<keyword evidence="3" id="KW-1185">Reference proteome</keyword>
<feature type="compositionally biased region" description="Low complexity" evidence="1">
    <location>
        <begin position="43"/>
        <end position="62"/>
    </location>
</feature>
<evidence type="ECO:0000256" key="1">
    <source>
        <dbReference type="SAM" id="MobiDB-lite"/>
    </source>
</evidence>
<sequence length="263" mass="28179">MLSSNSLSPNNIHYNNSTNNNSSNMLKPDPLPCRPPPSPPWSAQPRPGHWPPTSSLSSISSPPLFNHAPPKLLFISSSVHTATTRPNTTISVRHHLAVGRTVARHPRGLTPLAAVRHRANEQCAAVHDSSSSRQQRVPSRACMPATAGATAAVVGGDTPPGPGAHMGLLPWRPTSSGMRRRGDSCVLNEIPSARASLELRICAPSKQLHTRFPGNPTIGSAISSLRRNLVLRGQLRQLVPPPSQLRLACYQFLCEADSLLSAC</sequence>
<comment type="caution">
    <text evidence="2">The sequence shown here is derived from an EMBL/GenBank/DDBJ whole genome shotgun (WGS) entry which is preliminary data.</text>
</comment>
<evidence type="ECO:0000313" key="3">
    <source>
        <dbReference type="Proteomes" id="UP001140949"/>
    </source>
</evidence>
<dbReference type="AlphaFoldDB" id="A0AAX6EA14"/>
<proteinExistence type="predicted"/>
<feature type="compositionally biased region" description="Low complexity" evidence="1">
    <location>
        <begin position="8"/>
        <end position="24"/>
    </location>
</feature>
<evidence type="ECO:0000313" key="2">
    <source>
        <dbReference type="EMBL" id="KAJ6800926.1"/>
    </source>
</evidence>
<dbReference type="EMBL" id="JANAVB010038614">
    <property type="protein sequence ID" value="KAJ6800926.1"/>
    <property type="molecule type" value="Genomic_DNA"/>
</dbReference>
<reference evidence="2" key="2">
    <citation type="submission" date="2023-04" db="EMBL/GenBank/DDBJ databases">
        <authorList>
            <person name="Bruccoleri R.E."/>
            <person name="Oakeley E.J."/>
            <person name="Faust A.-M."/>
            <person name="Dessus-Babus S."/>
            <person name="Altorfer M."/>
            <person name="Burckhardt D."/>
            <person name="Oertli M."/>
            <person name="Naumann U."/>
            <person name="Petersen F."/>
            <person name="Wong J."/>
        </authorList>
    </citation>
    <scope>NUCLEOTIDE SEQUENCE</scope>
    <source>
        <strain evidence="2">GSM-AAB239-AS_SAM_17_03QT</strain>
        <tissue evidence="2">Leaf</tissue>
    </source>
</reference>
<protein>
    <submittedName>
        <fullName evidence="2">F-box protein isoform X1</fullName>
    </submittedName>
</protein>
<feature type="compositionally biased region" description="Pro residues" evidence="1">
    <location>
        <begin position="29"/>
        <end position="42"/>
    </location>
</feature>
<reference evidence="2" key="1">
    <citation type="journal article" date="2023" name="GigaByte">
        <title>Genome assembly of the bearded iris, Iris pallida Lam.</title>
        <authorList>
            <person name="Bruccoleri R.E."/>
            <person name="Oakeley E.J."/>
            <person name="Faust A.M.E."/>
            <person name="Altorfer M."/>
            <person name="Dessus-Babus S."/>
            <person name="Burckhardt D."/>
            <person name="Oertli M."/>
            <person name="Naumann U."/>
            <person name="Petersen F."/>
            <person name="Wong J."/>
        </authorList>
    </citation>
    <scope>NUCLEOTIDE SEQUENCE</scope>
    <source>
        <strain evidence="2">GSM-AAB239-AS_SAM_17_03QT</strain>
    </source>
</reference>
<organism evidence="2 3">
    <name type="scientific">Iris pallida</name>
    <name type="common">Sweet iris</name>
    <dbReference type="NCBI Taxonomy" id="29817"/>
    <lineage>
        <taxon>Eukaryota</taxon>
        <taxon>Viridiplantae</taxon>
        <taxon>Streptophyta</taxon>
        <taxon>Embryophyta</taxon>
        <taxon>Tracheophyta</taxon>
        <taxon>Spermatophyta</taxon>
        <taxon>Magnoliopsida</taxon>
        <taxon>Liliopsida</taxon>
        <taxon>Asparagales</taxon>
        <taxon>Iridaceae</taxon>
        <taxon>Iridoideae</taxon>
        <taxon>Irideae</taxon>
        <taxon>Iris</taxon>
    </lineage>
</organism>
<dbReference type="Proteomes" id="UP001140949">
    <property type="component" value="Unassembled WGS sequence"/>
</dbReference>
<gene>
    <name evidence="2" type="ORF">M6B38_201180</name>
</gene>
<feature type="region of interest" description="Disordered" evidence="1">
    <location>
        <begin position="1"/>
        <end position="62"/>
    </location>
</feature>